<keyword evidence="2" id="KW-0413">Isomerase</keyword>
<organism evidence="4 5">
    <name type="scientific">Kribbella kalugense</name>
    <dbReference type="NCBI Taxonomy" id="2512221"/>
    <lineage>
        <taxon>Bacteria</taxon>
        <taxon>Bacillati</taxon>
        <taxon>Actinomycetota</taxon>
        <taxon>Actinomycetes</taxon>
        <taxon>Propionibacteriales</taxon>
        <taxon>Kribbellaceae</taxon>
        <taxon>Kribbella</taxon>
    </lineage>
</organism>
<evidence type="ECO:0000259" key="3">
    <source>
        <dbReference type="Pfam" id="PF01361"/>
    </source>
</evidence>
<keyword evidence="5" id="KW-1185">Reference proteome</keyword>
<name>A0A4R8A3J5_9ACTN</name>
<dbReference type="PANTHER" id="PTHR35530:SF1">
    <property type="entry name" value="2-HYDROXYMUCONATE TAUTOMERASE"/>
    <property type="match status" value="1"/>
</dbReference>
<sequence length="65" mass="6845">MPLVQIALREGRSPVQLRALISAVTAAVGDSLSAPQESVRVILTEIPPTHWAAGDVTLAERGTRA</sequence>
<feature type="domain" description="4-oxalocrotonate tautomerase-like" evidence="3">
    <location>
        <begin position="2"/>
        <end position="60"/>
    </location>
</feature>
<comment type="similarity">
    <text evidence="1">Belongs to the 4-oxalocrotonate tautomerase family.</text>
</comment>
<protein>
    <submittedName>
        <fullName evidence="4">4-oxalocrotonate tautomerase</fullName>
    </submittedName>
</protein>
<dbReference type="PANTHER" id="PTHR35530">
    <property type="entry name" value="TAUTOMERASE-RELATED"/>
    <property type="match status" value="1"/>
</dbReference>
<accession>A0A4R8A3J5</accession>
<comment type="caution">
    <text evidence="4">The sequence shown here is derived from an EMBL/GenBank/DDBJ whole genome shotgun (WGS) entry which is preliminary data.</text>
</comment>
<dbReference type="Proteomes" id="UP000295447">
    <property type="component" value="Unassembled WGS sequence"/>
</dbReference>
<evidence type="ECO:0000313" key="4">
    <source>
        <dbReference type="EMBL" id="TDW24211.1"/>
    </source>
</evidence>
<dbReference type="OrthoDB" id="9804765at2"/>
<dbReference type="InterPro" id="IPR004370">
    <property type="entry name" value="4-OT-like_dom"/>
</dbReference>
<dbReference type="SUPFAM" id="SSF55331">
    <property type="entry name" value="Tautomerase/MIF"/>
    <property type="match status" value="1"/>
</dbReference>
<dbReference type="RefSeq" id="WP_134119408.1">
    <property type="nucleotide sequence ID" value="NZ_SODF01000001.1"/>
</dbReference>
<reference evidence="4 5" key="1">
    <citation type="submission" date="2019-03" db="EMBL/GenBank/DDBJ databases">
        <title>Genomic Encyclopedia of Type Strains, Phase III (KMG-III): the genomes of soil and plant-associated and newly described type strains.</title>
        <authorList>
            <person name="Whitman W."/>
        </authorList>
    </citation>
    <scope>NUCLEOTIDE SEQUENCE [LARGE SCALE GENOMIC DNA]</scope>
    <source>
        <strain evidence="4 5">VKM Ac-2570</strain>
    </source>
</reference>
<proteinExistence type="inferred from homology"/>
<evidence type="ECO:0000256" key="2">
    <source>
        <dbReference type="ARBA" id="ARBA00023235"/>
    </source>
</evidence>
<dbReference type="EMBL" id="SODF01000001">
    <property type="protein sequence ID" value="TDW24211.1"/>
    <property type="molecule type" value="Genomic_DNA"/>
</dbReference>
<gene>
    <name evidence="4" type="ORF">EV650_3079</name>
</gene>
<dbReference type="AlphaFoldDB" id="A0A4R8A3J5"/>
<dbReference type="Pfam" id="PF01361">
    <property type="entry name" value="Tautomerase"/>
    <property type="match status" value="1"/>
</dbReference>
<evidence type="ECO:0000256" key="1">
    <source>
        <dbReference type="ARBA" id="ARBA00006723"/>
    </source>
</evidence>
<dbReference type="Gene3D" id="3.30.429.10">
    <property type="entry name" value="Macrophage Migration Inhibitory Factor"/>
    <property type="match status" value="1"/>
</dbReference>
<evidence type="ECO:0000313" key="5">
    <source>
        <dbReference type="Proteomes" id="UP000295447"/>
    </source>
</evidence>
<dbReference type="InterPro" id="IPR014347">
    <property type="entry name" value="Tautomerase/MIF_sf"/>
</dbReference>
<dbReference type="GO" id="GO:0016853">
    <property type="term" value="F:isomerase activity"/>
    <property type="evidence" value="ECO:0007669"/>
    <property type="project" value="UniProtKB-KW"/>
</dbReference>